<accession>A0AAD1Q543</accession>
<reference evidence="2" key="1">
    <citation type="submission" date="2020-09" db="EMBL/GenBank/DDBJ databases">
        <authorList>
            <person name="Blom J."/>
        </authorList>
    </citation>
    <scope>NUCLEOTIDE SEQUENCE</scope>
    <source>
        <strain evidence="2">No.66</strain>
    </source>
</reference>
<protein>
    <submittedName>
        <fullName evidence="2">Uncharacterized protein</fullName>
    </submittedName>
</protein>
<name>A0AAD1Q543_PLAAG</name>
<dbReference type="RefSeq" id="WP_235751635.1">
    <property type="nucleotide sequence ID" value="NZ_JBIIEP010000006.1"/>
</dbReference>
<dbReference type="EMBL" id="LR882963">
    <property type="protein sequence ID" value="CAD5961372.1"/>
    <property type="molecule type" value="Genomic_DNA"/>
</dbReference>
<evidence type="ECO:0000313" key="1">
    <source>
        <dbReference type="EMBL" id="CAD5960887.1"/>
    </source>
</evidence>
<organism evidence="2 3">
    <name type="scientific">Planktothrix agardhii</name>
    <name type="common">Oscillatoria agardhii</name>
    <dbReference type="NCBI Taxonomy" id="1160"/>
    <lineage>
        <taxon>Bacteria</taxon>
        <taxon>Bacillati</taxon>
        <taxon>Cyanobacteriota</taxon>
        <taxon>Cyanophyceae</taxon>
        <taxon>Oscillatoriophycideae</taxon>
        <taxon>Oscillatoriales</taxon>
        <taxon>Microcoleaceae</taxon>
        <taxon>Planktothrix</taxon>
    </lineage>
</organism>
<dbReference type="Proteomes" id="UP001153761">
    <property type="component" value="Chromosome"/>
</dbReference>
<evidence type="ECO:0000313" key="3">
    <source>
        <dbReference type="Proteomes" id="UP001153761"/>
    </source>
</evidence>
<dbReference type="AlphaFoldDB" id="A0AAD1Q543"/>
<evidence type="ECO:0000313" key="2">
    <source>
        <dbReference type="EMBL" id="CAD5961372.1"/>
    </source>
</evidence>
<sequence>MTYLRLTSSQAKQNFMISARSLIGYCQKEISDEMTLYTPSYTVNLSKDNWDNWDEFIEQVKSEFIETEDF</sequence>
<dbReference type="EMBL" id="LR882963">
    <property type="protein sequence ID" value="CAD5960887.1"/>
    <property type="molecule type" value="Genomic_DNA"/>
</dbReference>
<proteinExistence type="predicted"/>
<gene>
    <name evidence="1" type="ORF">PANO66_03277</name>
    <name evidence="2" type="ORF">PANO66_03308</name>
</gene>